<dbReference type="AlphaFoldDB" id="A0A9W6YXC4"/>
<name>A0A9W6YXC4_AMBMO</name>
<evidence type="ECO:0000259" key="2">
    <source>
        <dbReference type="Pfam" id="PF09369"/>
    </source>
</evidence>
<dbReference type="Pfam" id="PF09369">
    <property type="entry name" value="MZB"/>
    <property type="match status" value="1"/>
</dbReference>
<feature type="region of interest" description="Disordered" evidence="1">
    <location>
        <begin position="390"/>
        <end position="412"/>
    </location>
</feature>
<dbReference type="EMBL" id="BSXU01004467">
    <property type="protein sequence ID" value="GMG44387.1"/>
    <property type="molecule type" value="Genomic_DNA"/>
</dbReference>
<dbReference type="PANTHER" id="PTHR47957">
    <property type="entry name" value="ATP-DEPENDENT HELICASE HRQ1"/>
    <property type="match status" value="1"/>
</dbReference>
<dbReference type="Proteomes" id="UP001165063">
    <property type="component" value="Unassembled WGS sequence"/>
</dbReference>
<evidence type="ECO:0000313" key="4">
    <source>
        <dbReference type="Proteomes" id="UP001165063"/>
    </source>
</evidence>
<feature type="domain" description="MrfA-like Zn-binding" evidence="2">
    <location>
        <begin position="199"/>
        <end position="274"/>
    </location>
</feature>
<dbReference type="OrthoDB" id="18781at2759"/>
<dbReference type="GO" id="GO:0036297">
    <property type="term" value="P:interstrand cross-link repair"/>
    <property type="evidence" value="ECO:0007669"/>
    <property type="project" value="TreeGrafter"/>
</dbReference>
<gene>
    <name evidence="3" type="ORF">Amon01_000673800</name>
</gene>
<dbReference type="InterPro" id="IPR018973">
    <property type="entry name" value="MZB"/>
</dbReference>
<dbReference type="PANTHER" id="PTHR47957:SF3">
    <property type="entry name" value="ATP-DEPENDENT HELICASE HRQ1"/>
    <property type="match status" value="1"/>
</dbReference>
<accession>A0A9W6YXC4</accession>
<dbReference type="GO" id="GO:0005634">
    <property type="term" value="C:nucleus"/>
    <property type="evidence" value="ECO:0007669"/>
    <property type="project" value="TreeGrafter"/>
</dbReference>
<evidence type="ECO:0000313" key="3">
    <source>
        <dbReference type="EMBL" id="GMG44387.1"/>
    </source>
</evidence>
<keyword evidence="4" id="KW-1185">Reference proteome</keyword>
<organism evidence="3 4">
    <name type="scientific">Ambrosiozyma monospora</name>
    <name type="common">Yeast</name>
    <name type="synonym">Endomycopsis monosporus</name>
    <dbReference type="NCBI Taxonomy" id="43982"/>
    <lineage>
        <taxon>Eukaryota</taxon>
        <taxon>Fungi</taxon>
        <taxon>Dikarya</taxon>
        <taxon>Ascomycota</taxon>
        <taxon>Saccharomycotina</taxon>
        <taxon>Pichiomycetes</taxon>
        <taxon>Pichiales</taxon>
        <taxon>Pichiaceae</taxon>
        <taxon>Ambrosiozyma</taxon>
    </lineage>
</organism>
<dbReference type="GO" id="GO:0006289">
    <property type="term" value="P:nucleotide-excision repair"/>
    <property type="evidence" value="ECO:0007669"/>
    <property type="project" value="TreeGrafter"/>
</dbReference>
<comment type="caution">
    <text evidence="3">The sequence shown here is derived from an EMBL/GenBank/DDBJ whole genome shotgun (WGS) entry which is preliminary data.</text>
</comment>
<protein>
    <submittedName>
        <fullName evidence="3">Unnamed protein product</fullName>
    </submittedName>
</protein>
<proteinExistence type="predicted"/>
<feature type="compositionally biased region" description="Acidic residues" evidence="1">
    <location>
        <begin position="399"/>
        <end position="412"/>
    </location>
</feature>
<reference evidence="3" key="1">
    <citation type="submission" date="2023-04" db="EMBL/GenBank/DDBJ databases">
        <title>Ambrosiozyma monospora NBRC 1965.</title>
        <authorList>
            <person name="Ichikawa N."/>
            <person name="Sato H."/>
            <person name="Tonouchi N."/>
        </authorList>
    </citation>
    <scope>NUCLEOTIDE SEQUENCE</scope>
    <source>
        <strain evidence="3">NBRC 1965</strain>
    </source>
</reference>
<dbReference type="GO" id="GO:0043138">
    <property type="term" value="F:3'-5' DNA helicase activity"/>
    <property type="evidence" value="ECO:0007669"/>
    <property type="project" value="TreeGrafter"/>
</dbReference>
<evidence type="ECO:0000256" key="1">
    <source>
        <dbReference type="SAM" id="MobiDB-lite"/>
    </source>
</evidence>
<sequence>MYAVVDITNNRNIVIEQVEASRTSFTLYDGGIFIHQGLPYIVRDFNPDGKFAKVERVNVDWTTSQRDYTDVDPVEIEKIRSLYSPNSKITSDVPIYFGKVRTKIIVFGFFKIDKRGKILDALEVNNPPIILDSKGVWIDIPSKALEMIKLKQLNIAGGIHAAEHAIMNLIPLYVSVLSINNSSIGPHKGKFNSPPPATSSEDIQTECKAPEKEFAKRQSQRKRPSRLIFHDNNNAGLYGTGVSAKLFENIDLILEETLQTLLQCPCDWGCPNCCASGKCKEDCLVLSKYAAIIIFCVVLGRDVDLDSLPSGPEPNMPSINIETIVPVGSKGGVKFADDVQVLDIKRVSRPELNHVKFEKVVYCGSKKFSDSNLSDDVMKNNRSRIVNLKTETPDKFPDEDGIFSDDEYASKL</sequence>